<protein>
    <submittedName>
        <fullName evidence="1">DUF1822 family protein</fullName>
    </submittedName>
</protein>
<dbReference type="Pfam" id="PF08852">
    <property type="entry name" value="DUF1822"/>
    <property type="match status" value="1"/>
</dbReference>
<evidence type="ECO:0000313" key="1">
    <source>
        <dbReference type="EMBL" id="MBE9076070.1"/>
    </source>
</evidence>
<sequence>MAWASGRLRQSSVLDWLRSGVTQLSRQLGWEAVSYEAAIATARGDGAESQQALTRQLEIDGVSYLLQVSPLAGSSRYAWRFSLSPALPGGDAAALVCRGGLAVPVLSGSAAEFWGIGA</sequence>
<dbReference type="EMBL" id="JADEXG010000003">
    <property type="protein sequence ID" value="MBE9076070.1"/>
    <property type="molecule type" value="Genomic_DNA"/>
</dbReference>
<organism evidence="1 2">
    <name type="scientific">Vasconcelosia minhoensis LEGE 07310</name>
    <dbReference type="NCBI Taxonomy" id="915328"/>
    <lineage>
        <taxon>Bacteria</taxon>
        <taxon>Bacillati</taxon>
        <taxon>Cyanobacteriota</taxon>
        <taxon>Cyanophyceae</taxon>
        <taxon>Nodosilineales</taxon>
        <taxon>Cymatolegaceae</taxon>
        <taxon>Vasconcelosia</taxon>
        <taxon>Vasconcelosia minhoensis</taxon>
    </lineage>
</organism>
<comment type="caution">
    <text evidence="1">The sequence shown here is derived from an EMBL/GenBank/DDBJ whole genome shotgun (WGS) entry which is preliminary data.</text>
</comment>
<gene>
    <name evidence="1" type="ORF">IQ241_01970</name>
</gene>
<proteinExistence type="predicted"/>
<dbReference type="AlphaFoldDB" id="A0A8J7DM77"/>
<dbReference type="InterPro" id="IPR014951">
    <property type="entry name" value="DUF1822"/>
</dbReference>
<accession>A0A8J7DM77</accession>
<evidence type="ECO:0000313" key="2">
    <source>
        <dbReference type="Proteomes" id="UP000636505"/>
    </source>
</evidence>
<name>A0A8J7DM77_9CYAN</name>
<keyword evidence="2" id="KW-1185">Reference proteome</keyword>
<dbReference type="Proteomes" id="UP000636505">
    <property type="component" value="Unassembled WGS sequence"/>
</dbReference>
<reference evidence="1" key="1">
    <citation type="submission" date="2020-10" db="EMBL/GenBank/DDBJ databases">
        <authorList>
            <person name="Castelo-Branco R."/>
            <person name="Eusebio N."/>
            <person name="Adriana R."/>
            <person name="Vieira A."/>
            <person name="Brugerolle De Fraissinette N."/>
            <person name="Rezende De Castro R."/>
            <person name="Schneider M.P."/>
            <person name="Vasconcelos V."/>
            <person name="Leao P.N."/>
        </authorList>
    </citation>
    <scope>NUCLEOTIDE SEQUENCE</scope>
    <source>
        <strain evidence="1">LEGE 07310</strain>
    </source>
</reference>